<accession>A0ABU3TUV6</accession>
<dbReference type="Proteomes" id="UP001249959">
    <property type="component" value="Unassembled WGS sequence"/>
</dbReference>
<comment type="caution">
    <text evidence="2">The sequence shown here is derived from an EMBL/GenBank/DDBJ whole genome shotgun (WGS) entry which is preliminary data.</text>
</comment>
<evidence type="ECO:0008006" key="4">
    <source>
        <dbReference type="Google" id="ProtNLM"/>
    </source>
</evidence>
<dbReference type="InterPro" id="IPR029062">
    <property type="entry name" value="Class_I_gatase-like"/>
</dbReference>
<evidence type="ECO:0000256" key="1">
    <source>
        <dbReference type="SAM" id="SignalP"/>
    </source>
</evidence>
<feature type="signal peptide" evidence="1">
    <location>
        <begin position="1"/>
        <end position="21"/>
    </location>
</feature>
<feature type="chain" id="PRO_5045216771" description="DUF4350 domain-containing protein" evidence="1">
    <location>
        <begin position="22"/>
        <end position="305"/>
    </location>
</feature>
<organism evidence="2 3">
    <name type="scientific">Aquirufa regiilacus</name>
    <dbReference type="NCBI Taxonomy" id="3024868"/>
    <lineage>
        <taxon>Bacteria</taxon>
        <taxon>Pseudomonadati</taxon>
        <taxon>Bacteroidota</taxon>
        <taxon>Cytophagia</taxon>
        <taxon>Cytophagales</taxon>
        <taxon>Flectobacillaceae</taxon>
        <taxon>Aquirufa</taxon>
    </lineage>
</organism>
<dbReference type="SUPFAM" id="SSF52317">
    <property type="entry name" value="Class I glutamine amidotransferase-like"/>
    <property type="match status" value="1"/>
</dbReference>
<evidence type="ECO:0000313" key="2">
    <source>
        <dbReference type="EMBL" id="MDU0809648.1"/>
    </source>
</evidence>
<keyword evidence="3" id="KW-1185">Reference proteome</keyword>
<dbReference type="RefSeq" id="WP_316070897.1">
    <property type="nucleotide sequence ID" value="NZ_JAVNWW010000008.1"/>
</dbReference>
<gene>
    <name evidence="2" type="ORF">PQG45_11470</name>
</gene>
<dbReference type="EMBL" id="JAVNWW010000008">
    <property type="protein sequence ID" value="MDU0809648.1"/>
    <property type="molecule type" value="Genomic_DNA"/>
</dbReference>
<dbReference type="Gene3D" id="3.40.50.880">
    <property type="match status" value="1"/>
</dbReference>
<reference evidence="2 3" key="1">
    <citation type="submission" date="2023-09" db="EMBL/GenBank/DDBJ databases">
        <title>Aquirufa genomes.</title>
        <authorList>
            <person name="Pitt A."/>
        </authorList>
    </citation>
    <scope>NUCLEOTIDE SEQUENCE [LARGE SCALE GENOMIC DNA]</scope>
    <source>
        <strain evidence="2 3">LEOWEIH-7C</strain>
    </source>
</reference>
<protein>
    <recommendedName>
        <fullName evidence="4">DUF4350 domain-containing protein</fullName>
    </recommendedName>
</protein>
<keyword evidence="1" id="KW-0732">Signal</keyword>
<name>A0ABU3TUV6_9BACT</name>
<evidence type="ECO:0000313" key="3">
    <source>
        <dbReference type="Proteomes" id="UP001249959"/>
    </source>
</evidence>
<sequence length="305" mass="33057">MNYLKILFLCCAAAFSMNAQMVNDSTFDASVKRPKFKKGKGPALLIDAAHHNFIVEMGLAKPLVDVATADGYRPSIDSSLFTKAYLSNYKIVVITPAMPFTFGSKKEVTTESTFTPAEIDALHDWVNNGGSLLLLSEHAPIDKSMTPVLNKFGIQSSIGIVWDSLNCDKTIPMKGFQTLLKFNKENGLLNTEHPITKGEQAGEQINAIVTYGGSGLTGPEYTSLFTLSPSSEIKRWSGINPSGSATSQGLVGKVGKGKLVALGDCNGFTAMYINMGAGKKFFAGMQVTDHNWKQFVLNTLHWLSN</sequence>
<proteinExistence type="predicted"/>